<dbReference type="Gene3D" id="2.30.110.10">
    <property type="entry name" value="Electron Transport, Fmn-binding Protein, Chain A"/>
    <property type="match status" value="1"/>
</dbReference>
<dbReference type="InterPro" id="IPR012349">
    <property type="entry name" value="Split_barrel_FMN-bd"/>
</dbReference>
<sequence>MFRPKAWIRFGFSVRIKIAWMNLTGSGNETAGHLLEQPRVTLMWCSFTKRPMILRAYGQARTIHTGDDDWTDLAALFPPHRGARQIFDLSVDMVQTSCGYAVPFMKYGGERDTLEHWTADRSDTDIRTYWRDRNARTIDGKPTGVPVS</sequence>
<organism evidence="1 2">
    <name type="scientific">Sedimentitalea nanhaiensis</name>
    <dbReference type="NCBI Taxonomy" id="999627"/>
    <lineage>
        <taxon>Bacteria</taxon>
        <taxon>Pseudomonadati</taxon>
        <taxon>Pseudomonadota</taxon>
        <taxon>Alphaproteobacteria</taxon>
        <taxon>Rhodobacterales</taxon>
        <taxon>Paracoccaceae</taxon>
        <taxon>Sedimentitalea</taxon>
    </lineage>
</organism>
<dbReference type="PANTHER" id="PTHR39336">
    <property type="entry name" value="PYRIDOXAMINE PHOSPHATE OXIDASE FAMILY PROTEIN (AFU_ORTHOLOGUE AFUA_6G11440)"/>
    <property type="match status" value="1"/>
</dbReference>
<evidence type="ECO:0000313" key="1">
    <source>
        <dbReference type="EMBL" id="SFT64083.1"/>
    </source>
</evidence>
<protein>
    <recommendedName>
        <fullName evidence="3">Pyridoxamine 5'-phosphate oxidase</fullName>
    </recommendedName>
</protein>
<dbReference type="STRING" id="999627.SAMN05216236_104211"/>
<gene>
    <name evidence="1" type="ORF">SAMN05216236_104211</name>
</gene>
<dbReference type="SUPFAM" id="SSF50475">
    <property type="entry name" value="FMN-binding split barrel"/>
    <property type="match status" value="1"/>
</dbReference>
<name>A0A1I6ZN00_9RHOB</name>
<evidence type="ECO:0008006" key="3">
    <source>
        <dbReference type="Google" id="ProtNLM"/>
    </source>
</evidence>
<proteinExistence type="predicted"/>
<keyword evidence="2" id="KW-1185">Reference proteome</keyword>
<dbReference type="Proteomes" id="UP000182466">
    <property type="component" value="Unassembled WGS sequence"/>
</dbReference>
<accession>A0A1I6ZN00</accession>
<dbReference type="eggNOG" id="COG3576">
    <property type="taxonomic scope" value="Bacteria"/>
</dbReference>
<evidence type="ECO:0000313" key="2">
    <source>
        <dbReference type="Proteomes" id="UP000182466"/>
    </source>
</evidence>
<dbReference type="EMBL" id="FPAW01000004">
    <property type="protein sequence ID" value="SFT64083.1"/>
    <property type="molecule type" value="Genomic_DNA"/>
</dbReference>
<dbReference type="PANTHER" id="PTHR39336:SF1">
    <property type="entry name" value="PYRIDOXAMINE PHOSPHATE OXIDASE FAMILY PROTEIN (AFU_ORTHOLOGUE AFUA_6G11440)"/>
    <property type="match status" value="1"/>
</dbReference>
<reference evidence="1 2" key="1">
    <citation type="submission" date="2016-10" db="EMBL/GenBank/DDBJ databases">
        <authorList>
            <person name="de Groot N.N."/>
        </authorList>
    </citation>
    <scope>NUCLEOTIDE SEQUENCE [LARGE SCALE GENOMIC DNA]</scope>
    <source>
        <strain evidence="1 2">CGMCC 1.10959</strain>
    </source>
</reference>
<dbReference type="AlphaFoldDB" id="A0A1I6ZN00"/>